<organism evidence="3 4">
    <name type="scientific">Stylonychia lemnae</name>
    <name type="common">Ciliate</name>
    <dbReference type="NCBI Taxonomy" id="5949"/>
    <lineage>
        <taxon>Eukaryota</taxon>
        <taxon>Sar</taxon>
        <taxon>Alveolata</taxon>
        <taxon>Ciliophora</taxon>
        <taxon>Intramacronucleata</taxon>
        <taxon>Spirotrichea</taxon>
        <taxon>Stichotrichia</taxon>
        <taxon>Sporadotrichida</taxon>
        <taxon>Oxytrichidae</taxon>
        <taxon>Stylonychinae</taxon>
        <taxon>Stylonychia</taxon>
    </lineage>
</organism>
<dbReference type="AlphaFoldDB" id="A0A078AIL7"/>
<dbReference type="InterPro" id="IPR000719">
    <property type="entry name" value="Prot_kinase_dom"/>
</dbReference>
<feature type="domain" description="Protein kinase" evidence="2">
    <location>
        <begin position="18"/>
        <end position="128"/>
    </location>
</feature>
<dbReference type="GO" id="GO:0004672">
    <property type="term" value="F:protein kinase activity"/>
    <property type="evidence" value="ECO:0007669"/>
    <property type="project" value="InterPro"/>
</dbReference>
<name>A0A078AIL7_STYLE</name>
<dbReference type="Proteomes" id="UP000039865">
    <property type="component" value="Unassembled WGS sequence"/>
</dbReference>
<keyword evidence="1" id="KW-0547">Nucleotide-binding</keyword>
<keyword evidence="3" id="KW-0418">Kinase</keyword>
<sequence length="128" mass="14860">MKEERTLTNCKRIGNHLILLDKLLGSGHYGKVYLSYEISQTDDKSLLMNKPLACKIIEREKLSATAHKQVQNEVEVLSEVKSDNVIFMNTDSDKIVSYTQRPLLRRRNDFYKLQEHKQSKSSQLSVDF</sequence>
<dbReference type="PROSITE" id="PS00107">
    <property type="entry name" value="PROTEIN_KINASE_ATP"/>
    <property type="match status" value="1"/>
</dbReference>
<dbReference type="EMBL" id="CCKQ01010535">
    <property type="protein sequence ID" value="CDW82064.1"/>
    <property type="molecule type" value="Genomic_DNA"/>
</dbReference>
<reference evidence="3 4" key="1">
    <citation type="submission" date="2014-06" db="EMBL/GenBank/DDBJ databases">
        <authorList>
            <person name="Swart Estienne"/>
        </authorList>
    </citation>
    <scope>NUCLEOTIDE SEQUENCE [LARGE SCALE GENOMIC DNA]</scope>
    <source>
        <strain evidence="3 4">130c</strain>
    </source>
</reference>
<evidence type="ECO:0000313" key="4">
    <source>
        <dbReference type="Proteomes" id="UP000039865"/>
    </source>
</evidence>
<dbReference type="InterPro" id="IPR011009">
    <property type="entry name" value="Kinase-like_dom_sf"/>
</dbReference>
<proteinExistence type="predicted"/>
<accession>A0A078AIL7</accession>
<dbReference type="Gene3D" id="3.30.200.20">
    <property type="entry name" value="Phosphorylase Kinase, domain 1"/>
    <property type="match status" value="1"/>
</dbReference>
<dbReference type="GO" id="GO:0005524">
    <property type="term" value="F:ATP binding"/>
    <property type="evidence" value="ECO:0007669"/>
    <property type="project" value="UniProtKB-UniRule"/>
</dbReference>
<protein>
    <submittedName>
        <fullName evidence="3">Protein kinase domain containing protein</fullName>
    </submittedName>
</protein>
<dbReference type="PROSITE" id="PS50011">
    <property type="entry name" value="PROTEIN_KINASE_DOM"/>
    <property type="match status" value="1"/>
</dbReference>
<evidence type="ECO:0000256" key="1">
    <source>
        <dbReference type="PROSITE-ProRule" id="PRU10141"/>
    </source>
</evidence>
<keyword evidence="3" id="KW-0808">Transferase</keyword>
<keyword evidence="4" id="KW-1185">Reference proteome</keyword>
<dbReference type="InParanoid" id="A0A078AIL7"/>
<feature type="binding site" evidence="1">
    <location>
        <position position="55"/>
    </location>
    <ligand>
        <name>ATP</name>
        <dbReference type="ChEBI" id="CHEBI:30616"/>
    </ligand>
</feature>
<evidence type="ECO:0000313" key="3">
    <source>
        <dbReference type="EMBL" id="CDW82064.1"/>
    </source>
</evidence>
<dbReference type="InterPro" id="IPR017441">
    <property type="entry name" value="Protein_kinase_ATP_BS"/>
</dbReference>
<keyword evidence="1" id="KW-0067">ATP-binding</keyword>
<evidence type="ECO:0000259" key="2">
    <source>
        <dbReference type="PROSITE" id="PS50011"/>
    </source>
</evidence>
<dbReference type="SUPFAM" id="SSF56112">
    <property type="entry name" value="Protein kinase-like (PK-like)"/>
    <property type="match status" value="1"/>
</dbReference>
<gene>
    <name evidence="3" type="primary">Contig171.g204</name>
    <name evidence="3" type="ORF">STYLEM_11089</name>
</gene>